<keyword evidence="6" id="KW-1015">Disulfide bond</keyword>
<evidence type="ECO:0000256" key="2">
    <source>
        <dbReference type="ARBA" id="ARBA00009121"/>
    </source>
</evidence>
<evidence type="ECO:0000259" key="8">
    <source>
        <dbReference type="PROSITE" id="PS50940"/>
    </source>
</evidence>
<evidence type="ECO:0000256" key="5">
    <source>
        <dbReference type="ARBA" id="ARBA00023024"/>
    </source>
</evidence>
<dbReference type="GO" id="GO:0006032">
    <property type="term" value="P:chitin catabolic process"/>
    <property type="evidence" value="ECO:0007669"/>
    <property type="project" value="UniProtKB-KW"/>
</dbReference>
<dbReference type="GO" id="GO:0000272">
    <property type="term" value="P:polysaccharide catabolic process"/>
    <property type="evidence" value="ECO:0007669"/>
    <property type="project" value="UniProtKB-KW"/>
</dbReference>
<dbReference type="PANTHER" id="PTHR11177:SF248">
    <property type="entry name" value="CHITOTRIOSIDASE-1"/>
    <property type="match status" value="1"/>
</dbReference>
<comment type="catalytic activity">
    <reaction evidence="1">
        <text>Random endo-hydrolysis of N-acetyl-beta-D-glucosaminide (1-&gt;4)-beta-linkages in chitin and chitodextrins.</text>
        <dbReference type="EC" id="3.2.1.14"/>
    </reaction>
</comment>
<comment type="similarity">
    <text evidence="2">Belongs to the glycosyl hydrolase 18 family. Chitinase class II subfamily.</text>
</comment>
<dbReference type="InterPro" id="IPR017853">
    <property type="entry name" value="GH"/>
</dbReference>
<dbReference type="InterPro" id="IPR029070">
    <property type="entry name" value="Chitinase_insertion_sf"/>
</dbReference>
<dbReference type="InterPro" id="IPR036508">
    <property type="entry name" value="Chitin-bd_dom_sf"/>
</dbReference>
<evidence type="ECO:0000256" key="4">
    <source>
        <dbReference type="ARBA" id="ARBA00022669"/>
    </source>
</evidence>
<reference evidence="10" key="3">
    <citation type="submission" date="2025-09" db="UniProtKB">
        <authorList>
            <consortium name="Ensembl"/>
        </authorList>
    </citation>
    <scope>IDENTIFICATION</scope>
</reference>
<dbReference type="PANTHER" id="PTHR11177">
    <property type="entry name" value="CHITINASE"/>
    <property type="match status" value="1"/>
</dbReference>
<dbReference type="InterPro" id="IPR011583">
    <property type="entry name" value="Chitinase_II/V-like_cat"/>
</dbReference>
<dbReference type="Gene3D" id="3.10.50.10">
    <property type="match status" value="1"/>
</dbReference>
<keyword evidence="7" id="KW-0624">Polysaccharide degradation</keyword>
<dbReference type="InParanoid" id="A0A665TMT2"/>
<dbReference type="AlphaFoldDB" id="A0A665TMT2"/>
<dbReference type="Ensembl" id="ENSENLT00000007906.1">
    <property type="protein sequence ID" value="ENSENLP00000007577.1"/>
    <property type="gene ID" value="ENSENLG00000003644.1"/>
</dbReference>
<accession>A0A665TMT2</accession>
<evidence type="ECO:0000256" key="1">
    <source>
        <dbReference type="ARBA" id="ARBA00000822"/>
    </source>
</evidence>
<evidence type="ECO:0000256" key="6">
    <source>
        <dbReference type="ARBA" id="ARBA00023157"/>
    </source>
</evidence>
<evidence type="ECO:0000256" key="3">
    <source>
        <dbReference type="ARBA" id="ARBA00012729"/>
    </source>
</evidence>
<proteinExistence type="inferred from homology"/>
<dbReference type="InterPro" id="IPR050314">
    <property type="entry name" value="Glycosyl_Hydrlase_18"/>
</dbReference>
<dbReference type="InterPro" id="IPR002557">
    <property type="entry name" value="Chitin-bd_dom"/>
</dbReference>
<keyword evidence="11" id="KW-1185">Reference proteome</keyword>
<keyword evidence="5" id="KW-0146">Chitin degradation</keyword>
<dbReference type="Pfam" id="PF00704">
    <property type="entry name" value="Glyco_hydro_18"/>
    <property type="match status" value="1"/>
</dbReference>
<keyword evidence="4" id="KW-0147">Chitin-binding</keyword>
<dbReference type="GO" id="GO:0008843">
    <property type="term" value="F:endochitinase activity"/>
    <property type="evidence" value="ECO:0007669"/>
    <property type="project" value="UniProtKB-EC"/>
</dbReference>
<sequence length="405" mass="44346">MCRLILTAASSSRLVCYFNSLSVDRMEDGKFMISNIDPNQCTHLIFAFADITSNNSLAPSRAMDPQLYSSFNQLKTRFSTMTSTPENRKMFTDSAVTLLTEFQFDGLNLDWRFPGADNKQAFSLLAKDLQAAFAAEMNPTDRLILTASVSAEREVIAASYEVAELAELLDFINVLTFDFRRPQKSITAHHSPLHRGSQDTGDSTEDAMQYWVSEGAPAWKLNVGLATFGRAFTLSSPATSVGAPALGPGEEGCYTGEEGFWAYYEICLYIKGGSIHNITDQSVPFAVTENQWVGFDDKQSFEAKVVISSNGFGGALVWSLDLDDFTGKFCNSGKFPLISFLNRLLLQGPSDACIGKNGGVVANPADETTFFNCGVDGQIFLQHCVVGLVFRQSCDCCDHPVPRLG</sequence>
<feature type="domain" description="GH18" evidence="9">
    <location>
        <begin position="12"/>
        <end position="348"/>
    </location>
</feature>
<dbReference type="FunFam" id="3.10.50.10:FF:000001">
    <property type="entry name" value="Chitinase 3-like 1"/>
    <property type="match status" value="1"/>
</dbReference>
<dbReference type="PROSITE" id="PS51910">
    <property type="entry name" value="GH18_2"/>
    <property type="match status" value="1"/>
</dbReference>
<organism evidence="10 11">
    <name type="scientific">Echeneis naucrates</name>
    <name type="common">Live sharksucker</name>
    <dbReference type="NCBI Taxonomy" id="173247"/>
    <lineage>
        <taxon>Eukaryota</taxon>
        <taxon>Metazoa</taxon>
        <taxon>Chordata</taxon>
        <taxon>Craniata</taxon>
        <taxon>Vertebrata</taxon>
        <taxon>Euteleostomi</taxon>
        <taxon>Actinopterygii</taxon>
        <taxon>Neopterygii</taxon>
        <taxon>Teleostei</taxon>
        <taxon>Neoteleostei</taxon>
        <taxon>Acanthomorphata</taxon>
        <taxon>Carangaria</taxon>
        <taxon>Carangiformes</taxon>
        <taxon>Echeneidae</taxon>
        <taxon>Echeneis</taxon>
    </lineage>
</organism>
<reference evidence="10" key="1">
    <citation type="submission" date="2021-04" db="EMBL/GenBank/DDBJ databases">
        <authorList>
            <consortium name="Wellcome Sanger Institute Data Sharing"/>
        </authorList>
    </citation>
    <scope>NUCLEOTIDE SEQUENCE [LARGE SCALE GENOMIC DNA]</scope>
</reference>
<feature type="domain" description="Chitin-binding type-2" evidence="8">
    <location>
        <begin position="350"/>
        <end position="405"/>
    </location>
</feature>
<reference evidence="10" key="2">
    <citation type="submission" date="2025-08" db="UniProtKB">
        <authorList>
            <consortium name="Ensembl"/>
        </authorList>
    </citation>
    <scope>IDENTIFICATION</scope>
</reference>
<dbReference type="SUPFAM" id="SSF51445">
    <property type="entry name" value="(Trans)glycosidases"/>
    <property type="match status" value="1"/>
</dbReference>
<dbReference type="InterPro" id="IPR001223">
    <property type="entry name" value="Glyco_hydro18_cat"/>
</dbReference>
<dbReference type="SUPFAM" id="SSF54556">
    <property type="entry name" value="Chitinase insertion domain"/>
    <property type="match status" value="1"/>
</dbReference>
<dbReference type="OMA" id="NARDFCL"/>
<dbReference type="Gene3D" id="3.20.20.80">
    <property type="entry name" value="Glycosidases"/>
    <property type="match status" value="2"/>
</dbReference>
<evidence type="ECO:0000259" key="9">
    <source>
        <dbReference type="PROSITE" id="PS51910"/>
    </source>
</evidence>
<protein>
    <recommendedName>
        <fullName evidence="3">chitinase</fullName>
        <ecNumber evidence="3">3.2.1.14</ecNumber>
    </recommendedName>
</protein>
<dbReference type="PROSITE" id="PS50940">
    <property type="entry name" value="CHIT_BIND_II"/>
    <property type="match status" value="1"/>
</dbReference>
<name>A0A665TMT2_ECHNA</name>
<dbReference type="SMART" id="SM00636">
    <property type="entry name" value="Glyco_18"/>
    <property type="match status" value="1"/>
</dbReference>
<keyword evidence="7" id="KW-0119">Carbohydrate metabolism</keyword>
<dbReference type="SUPFAM" id="SSF57625">
    <property type="entry name" value="Invertebrate chitin-binding proteins"/>
    <property type="match status" value="1"/>
</dbReference>
<dbReference type="GO" id="GO:0005576">
    <property type="term" value="C:extracellular region"/>
    <property type="evidence" value="ECO:0007669"/>
    <property type="project" value="InterPro"/>
</dbReference>
<evidence type="ECO:0000256" key="7">
    <source>
        <dbReference type="ARBA" id="ARBA00023326"/>
    </source>
</evidence>
<dbReference type="Proteomes" id="UP000472264">
    <property type="component" value="Chromosome 7"/>
</dbReference>
<dbReference type="EC" id="3.2.1.14" evidence="3"/>
<evidence type="ECO:0000313" key="10">
    <source>
        <dbReference type="Ensembl" id="ENSENLP00000007577.1"/>
    </source>
</evidence>
<evidence type="ECO:0000313" key="11">
    <source>
        <dbReference type="Proteomes" id="UP000472264"/>
    </source>
</evidence>
<dbReference type="GO" id="GO:0008061">
    <property type="term" value="F:chitin binding"/>
    <property type="evidence" value="ECO:0007669"/>
    <property type="project" value="UniProtKB-KW"/>
</dbReference>